<evidence type="ECO:0000313" key="2">
    <source>
        <dbReference type="Proteomes" id="UP000683925"/>
    </source>
</evidence>
<evidence type="ECO:0000313" key="1">
    <source>
        <dbReference type="EMBL" id="CAD8214648.1"/>
    </source>
</evidence>
<keyword evidence="2" id="KW-1185">Reference proteome</keyword>
<dbReference type="EMBL" id="CAJJDP010000188">
    <property type="protein sequence ID" value="CAD8214648.1"/>
    <property type="molecule type" value="Genomic_DNA"/>
</dbReference>
<comment type="caution">
    <text evidence="1">The sequence shown here is derived from an EMBL/GenBank/DDBJ whole genome shotgun (WGS) entry which is preliminary data.</text>
</comment>
<accession>A0A8S1YM53</accession>
<proteinExistence type="predicted"/>
<dbReference type="AlphaFoldDB" id="A0A8S1YM53"/>
<dbReference type="Proteomes" id="UP000683925">
    <property type="component" value="Unassembled WGS sequence"/>
</dbReference>
<organism evidence="1 2">
    <name type="scientific">Paramecium octaurelia</name>
    <dbReference type="NCBI Taxonomy" id="43137"/>
    <lineage>
        <taxon>Eukaryota</taxon>
        <taxon>Sar</taxon>
        <taxon>Alveolata</taxon>
        <taxon>Ciliophora</taxon>
        <taxon>Intramacronucleata</taxon>
        <taxon>Oligohymenophorea</taxon>
        <taxon>Peniculida</taxon>
        <taxon>Parameciidae</taxon>
        <taxon>Paramecium</taxon>
    </lineage>
</organism>
<name>A0A8S1YM53_PAROT</name>
<reference evidence="1" key="1">
    <citation type="submission" date="2021-01" db="EMBL/GenBank/DDBJ databases">
        <authorList>
            <consortium name="Genoscope - CEA"/>
            <person name="William W."/>
        </authorList>
    </citation>
    <scope>NUCLEOTIDE SEQUENCE</scope>
</reference>
<gene>
    <name evidence="1" type="ORF">POCTA_138.1.T1840030</name>
</gene>
<protein>
    <submittedName>
        <fullName evidence="1">Uncharacterized protein</fullName>
    </submittedName>
</protein>
<sequence>MFDNGFKPKIYNLLYKKVQTSNKRSQKLALHKMQSLSQELSISIPAFIFRRYLHQIQLYFLRVEEIKTKYNRSQFTITRILRKFSYPDTCCDVINQDAQLLTTQSLIHKYSQQPSQTNIWTVHIGIVSNHQNKEQHLQNVTIRRKNQLVERELYRYGLTWNPQKMICRAKFLRCCFSLKQFTTFGTLILYKWY</sequence>